<evidence type="ECO:0000256" key="5">
    <source>
        <dbReference type="ARBA" id="ARBA00022806"/>
    </source>
</evidence>
<keyword evidence="3" id="KW-0547">Nucleotide-binding</keyword>
<evidence type="ECO:0000256" key="3">
    <source>
        <dbReference type="ARBA" id="ARBA00022741"/>
    </source>
</evidence>
<dbReference type="GO" id="GO:0005524">
    <property type="term" value="F:ATP binding"/>
    <property type="evidence" value="ECO:0007669"/>
    <property type="project" value="UniProtKB-KW"/>
</dbReference>
<evidence type="ECO:0000256" key="6">
    <source>
        <dbReference type="ARBA" id="ARBA00022840"/>
    </source>
</evidence>
<evidence type="ECO:0000256" key="4">
    <source>
        <dbReference type="ARBA" id="ARBA00022801"/>
    </source>
</evidence>
<keyword evidence="8" id="KW-0539">Nucleus</keyword>
<keyword evidence="5" id="KW-0347">Helicase</keyword>
<keyword evidence="6" id="KW-0067">ATP-binding</keyword>
<protein>
    <submittedName>
        <fullName evidence="12">Helicase C-terminal domain-containing protein</fullName>
    </submittedName>
</protein>
<feature type="region of interest" description="Disordered" evidence="9">
    <location>
        <begin position="283"/>
        <end position="306"/>
    </location>
</feature>
<dbReference type="GO" id="GO:0016887">
    <property type="term" value="F:ATP hydrolysis activity"/>
    <property type="evidence" value="ECO:0007669"/>
    <property type="project" value="InterPro"/>
</dbReference>
<evidence type="ECO:0000256" key="8">
    <source>
        <dbReference type="ARBA" id="ARBA00023242"/>
    </source>
</evidence>
<feature type="compositionally biased region" description="Polar residues" evidence="9">
    <location>
        <begin position="286"/>
        <end position="301"/>
    </location>
</feature>
<dbReference type="CDD" id="cd18793">
    <property type="entry name" value="SF2_C_SNF"/>
    <property type="match status" value="1"/>
</dbReference>
<dbReference type="GO" id="GO:0004386">
    <property type="term" value="F:helicase activity"/>
    <property type="evidence" value="ECO:0007669"/>
    <property type="project" value="UniProtKB-KW"/>
</dbReference>
<dbReference type="Proteomes" id="UP000887577">
    <property type="component" value="Unplaced"/>
</dbReference>
<dbReference type="SMART" id="SM00490">
    <property type="entry name" value="HELICc"/>
    <property type="match status" value="1"/>
</dbReference>
<dbReference type="WBParaSite" id="PSU_v2.g4908.t1">
    <property type="protein sequence ID" value="PSU_v2.g4908.t1"/>
    <property type="gene ID" value="PSU_v2.g4908"/>
</dbReference>
<evidence type="ECO:0000256" key="1">
    <source>
        <dbReference type="ARBA" id="ARBA00004123"/>
    </source>
</evidence>
<proteinExistence type="inferred from homology"/>
<dbReference type="PANTHER" id="PTHR45797">
    <property type="entry name" value="RAD54-LIKE"/>
    <property type="match status" value="1"/>
</dbReference>
<dbReference type="GO" id="GO:0005634">
    <property type="term" value="C:nucleus"/>
    <property type="evidence" value="ECO:0007669"/>
    <property type="project" value="UniProtKB-SubCell"/>
</dbReference>
<evidence type="ECO:0000256" key="7">
    <source>
        <dbReference type="ARBA" id="ARBA00023125"/>
    </source>
</evidence>
<evidence type="ECO:0000256" key="2">
    <source>
        <dbReference type="ARBA" id="ARBA00007025"/>
    </source>
</evidence>
<sequence length="493" mass="56329">MFVELLKWFERLGEKTIVFTHSLENLDILVKMLEAKAATWFSDNHCPRNAKWGWKRDHDYFIIQGTTLQSKRHQMIQSFNDPKNKRCRLFFCSDAGSIGTNMTGGTRVIVFDSKHNPSREIQAIFRSYRIGQTKPVHVYRLIAQGTMEDWILKRQIVKQQTAARVLDNEGITRTIEKNDIDELLRFHPAPKDVDFTIQPDYAPSGDQAFDEFCMSHRDLIVEIRDHDSLIAFNEEEKLAVDVVDGEWENFLRNSHSLQDDVFQLIQEEEARTSLASVDEIIDDNQRPCSSGTYNISPSLPRSSGYPRVKNSSLLSKSSFIRPAIQVQMPPPRHVLRRPFNASTPSQLRAPVRQPQVQMPPPRHVLRRPFNASTPSQLRAPVRQPLRRIDTPRPPIRTITPRMFGSATMSRSARPQARDVKPNIIGPVNRPASRPTLASAVKRPVKRELSPEVICLDDDDENSVKPAKISKSKEPSSSKPKESSSSKRHQHGKK</sequence>
<dbReference type="InterPro" id="IPR027417">
    <property type="entry name" value="P-loop_NTPase"/>
</dbReference>
<organism evidence="11 12">
    <name type="scientific">Panagrolaimus superbus</name>
    <dbReference type="NCBI Taxonomy" id="310955"/>
    <lineage>
        <taxon>Eukaryota</taxon>
        <taxon>Metazoa</taxon>
        <taxon>Ecdysozoa</taxon>
        <taxon>Nematoda</taxon>
        <taxon>Chromadorea</taxon>
        <taxon>Rhabditida</taxon>
        <taxon>Tylenchina</taxon>
        <taxon>Panagrolaimomorpha</taxon>
        <taxon>Panagrolaimoidea</taxon>
        <taxon>Panagrolaimidae</taxon>
        <taxon>Panagrolaimus</taxon>
    </lineage>
</organism>
<evidence type="ECO:0000256" key="9">
    <source>
        <dbReference type="SAM" id="MobiDB-lite"/>
    </source>
</evidence>
<evidence type="ECO:0000313" key="12">
    <source>
        <dbReference type="WBParaSite" id="PSU_v2.g4908.t1"/>
    </source>
</evidence>
<dbReference type="InterPro" id="IPR044574">
    <property type="entry name" value="ARIP4-like"/>
</dbReference>
<comment type="similarity">
    <text evidence="2">Belongs to the SNF2/RAD54 helicase family.</text>
</comment>
<dbReference type="SUPFAM" id="SSF52540">
    <property type="entry name" value="P-loop containing nucleoside triphosphate hydrolases"/>
    <property type="match status" value="1"/>
</dbReference>
<keyword evidence="4" id="KW-0378">Hydrolase</keyword>
<evidence type="ECO:0000259" key="10">
    <source>
        <dbReference type="PROSITE" id="PS51194"/>
    </source>
</evidence>
<dbReference type="Gene3D" id="3.40.50.300">
    <property type="entry name" value="P-loop containing nucleotide triphosphate hydrolases"/>
    <property type="match status" value="1"/>
</dbReference>
<keyword evidence="11" id="KW-1185">Reference proteome</keyword>
<dbReference type="InterPro" id="IPR001650">
    <property type="entry name" value="Helicase_C-like"/>
</dbReference>
<feature type="domain" description="Helicase C-terminal" evidence="10">
    <location>
        <begin position="4"/>
        <end position="179"/>
    </location>
</feature>
<accession>A0A914Z3S9</accession>
<feature type="compositionally biased region" description="Basic and acidic residues" evidence="9">
    <location>
        <begin position="470"/>
        <end position="484"/>
    </location>
</feature>
<feature type="region of interest" description="Disordered" evidence="9">
    <location>
        <begin position="405"/>
        <end position="493"/>
    </location>
</feature>
<comment type="subcellular location">
    <subcellularLocation>
        <location evidence="1">Nucleus</location>
    </subcellularLocation>
</comment>
<dbReference type="PROSITE" id="PS51194">
    <property type="entry name" value="HELICASE_CTER"/>
    <property type="match status" value="1"/>
</dbReference>
<dbReference type="InterPro" id="IPR049730">
    <property type="entry name" value="SNF2/RAD54-like_C"/>
</dbReference>
<dbReference type="GO" id="GO:0003677">
    <property type="term" value="F:DNA binding"/>
    <property type="evidence" value="ECO:0007669"/>
    <property type="project" value="UniProtKB-KW"/>
</dbReference>
<dbReference type="PANTHER" id="PTHR45797:SF1">
    <property type="entry name" value="HELICASE ARIP4"/>
    <property type="match status" value="1"/>
</dbReference>
<reference evidence="12" key="1">
    <citation type="submission" date="2022-11" db="UniProtKB">
        <authorList>
            <consortium name="WormBaseParasite"/>
        </authorList>
    </citation>
    <scope>IDENTIFICATION</scope>
</reference>
<evidence type="ECO:0000313" key="11">
    <source>
        <dbReference type="Proteomes" id="UP000887577"/>
    </source>
</evidence>
<name>A0A914Z3S9_9BILA</name>
<dbReference type="AlphaFoldDB" id="A0A914Z3S9"/>
<dbReference type="Pfam" id="PF00271">
    <property type="entry name" value="Helicase_C"/>
    <property type="match status" value="1"/>
</dbReference>
<keyword evidence="7" id="KW-0238">DNA-binding</keyword>